<accession>A0A0G0NHJ8</accession>
<evidence type="ECO:0000313" key="2">
    <source>
        <dbReference type="EMBL" id="KKQ85374.1"/>
    </source>
</evidence>
<keyword evidence="1" id="KW-0812">Transmembrane</keyword>
<proteinExistence type="predicted"/>
<evidence type="ECO:0000256" key="1">
    <source>
        <dbReference type="SAM" id="Phobius"/>
    </source>
</evidence>
<sequence>MILMIGPFSFSFLAFFSILIGLIVDMVKVGKELKKVYGKINADFYAFLIMGGLFFLFILGYAYDGFDFTYNALQNYMPPYTAYGITTGGFYAGYFLAKHKWQSQELTNKEKGLITIFEVFAHYTIFTFLGAISLLFVTVFIAIIYKFFNMGFN</sequence>
<feature type="transmembrane region" description="Helical" evidence="1">
    <location>
        <begin position="120"/>
        <end position="145"/>
    </location>
</feature>
<organism evidence="2 3">
    <name type="scientific">Candidatus Woesebacteria bacterium GW2011_GWB1_38_8</name>
    <dbReference type="NCBI Taxonomy" id="1618570"/>
    <lineage>
        <taxon>Bacteria</taxon>
        <taxon>Candidatus Woeseibacteriota</taxon>
    </lineage>
</organism>
<feature type="transmembrane region" description="Helical" evidence="1">
    <location>
        <begin position="6"/>
        <end position="24"/>
    </location>
</feature>
<evidence type="ECO:0000313" key="3">
    <source>
        <dbReference type="Proteomes" id="UP000034081"/>
    </source>
</evidence>
<dbReference type="STRING" id="1618570.UT08_C0007G0047"/>
<dbReference type="Proteomes" id="UP000034081">
    <property type="component" value="Unassembled WGS sequence"/>
</dbReference>
<comment type="caution">
    <text evidence="2">The sequence shown here is derived from an EMBL/GenBank/DDBJ whole genome shotgun (WGS) entry which is preliminary data.</text>
</comment>
<dbReference type="AlphaFoldDB" id="A0A0G0NHJ8"/>
<dbReference type="EMBL" id="LBVL01000007">
    <property type="protein sequence ID" value="KKQ85374.1"/>
    <property type="molecule type" value="Genomic_DNA"/>
</dbReference>
<feature type="transmembrane region" description="Helical" evidence="1">
    <location>
        <begin position="44"/>
        <end position="62"/>
    </location>
</feature>
<gene>
    <name evidence="2" type="ORF">UT08_C0007G0047</name>
</gene>
<protein>
    <submittedName>
        <fullName evidence="2">Uncharacterized protein</fullName>
    </submittedName>
</protein>
<reference evidence="2 3" key="1">
    <citation type="journal article" date="2015" name="Nature">
        <title>rRNA introns, odd ribosomes, and small enigmatic genomes across a large radiation of phyla.</title>
        <authorList>
            <person name="Brown C.T."/>
            <person name="Hug L.A."/>
            <person name="Thomas B.C."/>
            <person name="Sharon I."/>
            <person name="Castelle C.J."/>
            <person name="Singh A."/>
            <person name="Wilkins M.J."/>
            <person name="Williams K.H."/>
            <person name="Banfield J.F."/>
        </authorList>
    </citation>
    <scope>NUCLEOTIDE SEQUENCE [LARGE SCALE GENOMIC DNA]</scope>
</reference>
<keyword evidence="1" id="KW-1133">Transmembrane helix</keyword>
<feature type="transmembrane region" description="Helical" evidence="1">
    <location>
        <begin position="82"/>
        <end position="99"/>
    </location>
</feature>
<keyword evidence="1" id="KW-0472">Membrane</keyword>
<name>A0A0G0NHJ8_9BACT</name>